<evidence type="ECO:0000256" key="6">
    <source>
        <dbReference type="SAM" id="MobiDB-lite"/>
    </source>
</evidence>
<feature type="compositionally biased region" description="Basic and acidic residues" evidence="6">
    <location>
        <begin position="632"/>
        <end position="650"/>
    </location>
</feature>
<feature type="region of interest" description="Disordered" evidence="6">
    <location>
        <begin position="810"/>
        <end position="831"/>
    </location>
</feature>
<feature type="domain" description="C2H2-type" evidence="8">
    <location>
        <begin position="1560"/>
        <end position="1588"/>
    </location>
</feature>
<feature type="region of interest" description="Disordered" evidence="6">
    <location>
        <begin position="1730"/>
        <end position="1762"/>
    </location>
</feature>
<feature type="region of interest" description="Disordered" evidence="6">
    <location>
        <begin position="1339"/>
        <end position="1358"/>
    </location>
</feature>
<evidence type="ECO:0000256" key="7">
    <source>
        <dbReference type="SAM" id="SignalP"/>
    </source>
</evidence>
<organism evidence="9">
    <name type="scientific">Cacopsylla melanoneura</name>
    <dbReference type="NCBI Taxonomy" id="428564"/>
    <lineage>
        <taxon>Eukaryota</taxon>
        <taxon>Metazoa</taxon>
        <taxon>Ecdysozoa</taxon>
        <taxon>Arthropoda</taxon>
        <taxon>Hexapoda</taxon>
        <taxon>Insecta</taxon>
        <taxon>Pterygota</taxon>
        <taxon>Neoptera</taxon>
        <taxon>Paraneoptera</taxon>
        <taxon>Hemiptera</taxon>
        <taxon>Sternorrhyncha</taxon>
        <taxon>Psylloidea</taxon>
        <taxon>Psyllidae</taxon>
        <taxon>Psyllinae</taxon>
        <taxon>Cacopsylla</taxon>
    </lineage>
</organism>
<dbReference type="EMBL" id="HBUF01353861">
    <property type="protein sequence ID" value="CAG6716040.1"/>
    <property type="molecule type" value="Transcribed_RNA"/>
</dbReference>
<feature type="compositionally biased region" description="Low complexity" evidence="6">
    <location>
        <begin position="997"/>
        <end position="1006"/>
    </location>
</feature>
<sequence length="1810" mass="215164">MKTSFNLLTKLLLGLSVNLGLTLDVKLEPLNLAKQPIGKTLLEPLLRGKRDIYNQSNVATDTRELVELNRRADEWAYAQREEHEKTTEWEPILYRFTTEASAEVARMQTFYKELDEFVRNYRYNVGRTTQDTRPENPDDTWALNRPKLKGDMVGKPFHDPPWRIDQLKYLHCHIDDCKAWFNKTHYKDYVLHMYNHFFIERNFYVTWPPYIKEQNFTCYNKSCQQSFNEPGDFFDHVHTHLIEEDVTERTLFTTELTIGMAEFFSNTPKTTPKSYAMRKCYMCDYQSYSQDEHDKHIIKHVFNGSYYHTAKRQTFPPPQCQICDIKFSSEAKHEMHRKGVHPKPGIHLKRYKEYYAHDTRNNPDPEGFFCPMCPKRYFLAYRMENHIRWHCRNSPPEELLPPKVPNLAFVVFGETTTDLLNTTAFETIYDPPSIQAQIAQCKQELDEIDRKHTTPVYPQPEYMDDQSCLTSEREDSKTIEHKVPLTEELMDMDKDTSRYLEFSIRKPPKFCKTCHFITNDTLEFNRHYNKHCWDVAVKKLNLRSAIYDKMDKLYEEADKIRLGIITTKAPIHKRSVTELSNNEVVQLEEGKLNLREKRDLNEPFKLSFGRNAGEPQETWELAMVQELKKIKEDREEKERQKRDLNEDKTQEQNAVAAAVAESKEILERQKRNLRKKRELDIKKIILELKRSMYTIPFEQGQACENCNETGFQDSDEYARHVKGHIGNFSFFDQALPSPPTPYKSLEITGVYTTKARNGSEEERYKNVGHDIINDFQDFEIARMQGRDNRTREQFRRDRAIELGLRYGLLRTRKTTLPPPPPPPNSEEVKKQLNKKLQDVKEKLKQYQERKNKGNKENQTDVSKEIDHKVNDLKKKMEDIKAKYNCSQRRVKRSPKSKIPKDKIKTQYEAEMKQKEKKAKRMGVTLFDATKAMYDLYGKDLFDTIAPPGGKKNRGKREMPADILEDFNRIKNGTFLKRHDENIPAISTTNKPTKKKTPTTPETPYPTMFEFSNGTTIHLLGILNILKNKVGNVLDLYKQIHNLKGVQWNEEILKKYNMSERYREQKEKDAKLNKTELFARMAQMEYFDQWDENDTLATTIYYPTLSAADIKRREEEIEDMKIKFKAMKEDLHKVIMKHFTHEELAKMDPSMRSKIEDVVEIKISTNPAKRRRRNAETTWAFTPRPFFELCSECTQNFTQKTHYFKHEFEHILNETFLAQAQVTMNAEQRYEQWKAERDNKTVSPLNLENLFKGSTIPVFRDDANVEDMKKYFITRIYELSSRKHHDLHMPVKQALQQEYDKYNETYWEKWTHEPVNRTEIEEVFRRVKLYYANQDRLEKEKEERAAKERAEAERGGRRKRSIGYAKTPNIINRRSQYHFNKIYLLDDYDFKINRVRFEIEEIRYRYRKTLQEYLRERNRIKQQYGRKRRDIHNVDRKTEAKLNGKPDDLILNVYERLAKLIDEDRLKLDHRIQVSTKIEQYLKEMKIKEDKKRFLENEVNENVIAWLKDIDKEDKDADNKVVNRRHVKKRVKRTRTISQMDTNEFRESRQNHLLDSVSLDLDCEYCGLVFPSTASLVDHVQSRHEPQFRRDYLKGKFTQSEEQDMQRTEDPLKQIKEGKINVNKLFDRRRRDIETLALTTHLGQTFKRTRKTRSKTTYLDSCYEEPYPEKLHPMDPDKYKSHMRYSDEIHECFFCKRNCSDFDSLIEHVNDNHRDMTSDPDQSLQATVYTGLKPERRKRKKKTTPMNPNATTKKGRRKRTSETTTIAIISNISTARPRHILRIKDILEMNFTAETSSGDQWEPGSEDSVGH</sequence>
<feature type="chain" id="PRO_5034117397" description="C2H2-type domain-containing protein" evidence="7">
    <location>
        <begin position="23"/>
        <end position="1810"/>
    </location>
</feature>
<feature type="region of interest" description="Disordered" evidence="6">
    <location>
        <begin position="632"/>
        <end position="652"/>
    </location>
</feature>
<evidence type="ECO:0000256" key="1">
    <source>
        <dbReference type="ARBA" id="ARBA00022723"/>
    </source>
</evidence>
<dbReference type="PANTHER" id="PTHR19818">
    <property type="entry name" value="ZINC FINGER PROTEIN ZIC AND GLI"/>
    <property type="match status" value="1"/>
</dbReference>
<keyword evidence="3 5" id="KW-0863">Zinc-finger</keyword>
<dbReference type="InterPro" id="IPR050329">
    <property type="entry name" value="GLI_C2H2-zinc-finger"/>
</dbReference>
<evidence type="ECO:0000256" key="4">
    <source>
        <dbReference type="ARBA" id="ARBA00022833"/>
    </source>
</evidence>
<dbReference type="SMART" id="SM00355">
    <property type="entry name" value="ZnF_C2H2"/>
    <property type="match status" value="10"/>
</dbReference>
<feature type="signal peptide" evidence="7">
    <location>
        <begin position="1"/>
        <end position="22"/>
    </location>
</feature>
<keyword evidence="1" id="KW-0479">Metal-binding</keyword>
<dbReference type="PANTHER" id="PTHR19818:SF139">
    <property type="entry name" value="PAIR-RULE PROTEIN ODD-PAIRED"/>
    <property type="match status" value="1"/>
</dbReference>
<feature type="domain" description="C2H2-type" evidence="8">
    <location>
        <begin position="216"/>
        <end position="245"/>
    </location>
</feature>
<keyword evidence="2" id="KW-0677">Repeat</keyword>
<dbReference type="GO" id="GO:0000981">
    <property type="term" value="F:DNA-binding transcription factor activity, RNA polymerase II-specific"/>
    <property type="evidence" value="ECO:0007669"/>
    <property type="project" value="TreeGrafter"/>
</dbReference>
<accession>A0A8D8V3E0</accession>
<feature type="region of interest" description="Disordered" evidence="6">
    <location>
        <begin position="845"/>
        <end position="866"/>
    </location>
</feature>
<feature type="compositionally biased region" description="Basic and acidic residues" evidence="6">
    <location>
        <begin position="1339"/>
        <end position="1354"/>
    </location>
</feature>
<keyword evidence="7" id="KW-0732">Signal</keyword>
<protein>
    <recommendedName>
        <fullName evidence="8">C2H2-type domain-containing protein</fullName>
    </recommendedName>
</protein>
<evidence type="ECO:0000256" key="5">
    <source>
        <dbReference type="PROSITE-ProRule" id="PRU00042"/>
    </source>
</evidence>
<reference evidence="9" key="1">
    <citation type="submission" date="2021-05" db="EMBL/GenBank/DDBJ databases">
        <authorList>
            <person name="Alioto T."/>
            <person name="Alioto T."/>
            <person name="Gomez Garrido J."/>
        </authorList>
    </citation>
    <scope>NUCLEOTIDE SEQUENCE</scope>
</reference>
<feature type="region of interest" description="Disordered" evidence="6">
    <location>
        <begin position="984"/>
        <end position="1006"/>
    </location>
</feature>
<feature type="domain" description="C2H2-type" evidence="8">
    <location>
        <begin position="368"/>
        <end position="395"/>
    </location>
</feature>
<proteinExistence type="predicted"/>
<evidence type="ECO:0000256" key="3">
    <source>
        <dbReference type="ARBA" id="ARBA00022771"/>
    </source>
</evidence>
<evidence type="ECO:0000313" key="9">
    <source>
        <dbReference type="EMBL" id="CAG6716040.1"/>
    </source>
</evidence>
<dbReference type="GO" id="GO:0000978">
    <property type="term" value="F:RNA polymerase II cis-regulatory region sequence-specific DNA binding"/>
    <property type="evidence" value="ECO:0007669"/>
    <property type="project" value="TreeGrafter"/>
</dbReference>
<name>A0A8D8V3E0_9HEMI</name>
<dbReference type="GO" id="GO:0005634">
    <property type="term" value="C:nucleus"/>
    <property type="evidence" value="ECO:0007669"/>
    <property type="project" value="UniProtKB-ARBA"/>
</dbReference>
<dbReference type="GO" id="GO:0008270">
    <property type="term" value="F:zinc ion binding"/>
    <property type="evidence" value="ECO:0007669"/>
    <property type="project" value="UniProtKB-KW"/>
</dbReference>
<dbReference type="InterPro" id="IPR013087">
    <property type="entry name" value="Znf_C2H2_type"/>
</dbReference>
<evidence type="ECO:0000259" key="8">
    <source>
        <dbReference type="PROSITE" id="PS50157"/>
    </source>
</evidence>
<dbReference type="PROSITE" id="PS00028">
    <property type="entry name" value="ZINC_FINGER_C2H2_1"/>
    <property type="match status" value="6"/>
</dbReference>
<evidence type="ECO:0000256" key="2">
    <source>
        <dbReference type="ARBA" id="ARBA00022737"/>
    </source>
</evidence>
<dbReference type="GO" id="GO:0010604">
    <property type="term" value="P:positive regulation of macromolecule metabolic process"/>
    <property type="evidence" value="ECO:0007669"/>
    <property type="project" value="UniProtKB-ARBA"/>
</dbReference>
<dbReference type="PROSITE" id="PS50157">
    <property type="entry name" value="ZINC_FINGER_C2H2_2"/>
    <property type="match status" value="3"/>
</dbReference>
<keyword evidence="4" id="KW-0862">Zinc</keyword>